<dbReference type="Proteomes" id="UP000199529">
    <property type="component" value="Unassembled WGS sequence"/>
</dbReference>
<gene>
    <name evidence="1" type="ORF">SAMN05216215_11014</name>
</gene>
<dbReference type="OrthoDB" id="9848447at2"/>
<accession>A0A1H3U1B3</accession>
<dbReference type="STRING" id="418495.SAMN05216215_11014"/>
<protein>
    <submittedName>
        <fullName evidence="1">Uncharacterized protein</fullName>
    </submittedName>
</protein>
<dbReference type="AlphaFoldDB" id="A0A1H3U1B3"/>
<sequence>MAPKYGYDSGVLAVGINAANQAVTNMTTVKQKVWQMTDQIKLVNNSTSGGMLTTRFSEWNSHFEKLVKALDDLNMKVVETGKTNTQASGDADATAR</sequence>
<organism evidence="1 2">
    <name type="scientific">Saccharopolyspora shandongensis</name>
    <dbReference type="NCBI Taxonomy" id="418495"/>
    <lineage>
        <taxon>Bacteria</taxon>
        <taxon>Bacillati</taxon>
        <taxon>Actinomycetota</taxon>
        <taxon>Actinomycetes</taxon>
        <taxon>Pseudonocardiales</taxon>
        <taxon>Pseudonocardiaceae</taxon>
        <taxon>Saccharopolyspora</taxon>
    </lineage>
</organism>
<evidence type="ECO:0000313" key="2">
    <source>
        <dbReference type="Proteomes" id="UP000199529"/>
    </source>
</evidence>
<dbReference type="RefSeq" id="WP_093278713.1">
    <property type="nucleotide sequence ID" value="NZ_FNOK01000101.1"/>
</dbReference>
<evidence type="ECO:0000313" key="1">
    <source>
        <dbReference type="EMBL" id="SDZ56286.1"/>
    </source>
</evidence>
<keyword evidence="2" id="KW-1185">Reference proteome</keyword>
<name>A0A1H3U1B3_9PSEU</name>
<reference evidence="2" key="1">
    <citation type="submission" date="2016-10" db="EMBL/GenBank/DDBJ databases">
        <authorList>
            <person name="Varghese N."/>
            <person name="Submissions S."/>
        </authorList>
    </citation>
    <scope>NUCLEOTIDE SEQUENCE [LARGE SCALE GENOMIC DNA]</scope>
    <source>
        <strain evidence="2">CGMCC 4.3530</strain>
    </source>
</reference>
<proteinExistence type="predicted"/>
<dbReference type="EMBL" id="FNOK01000101">
    <property type="protein sequence ID" value="SDZ56286.1"/>
    <property type="molecule type" value="Genomic_DNA"/>
</dbReference>